<comment type="caution">
    <text evidence="2">The sequence shown here is derived from an EMBL/GenBank/DDBJ whole genome shotgun (WGS) entry which is preliminary data.</text>
</comment>
<dbReference type="EMBL" id="BOQP01000079">
    <property type="protein sequence ID" value="GIM85225.1"/>
    <property type="molecule type" value="Genomic_DNA"/>
</dbReference>
<sequence>MSVTTTTHINFRGQAREALGLYATVFDGTVTVATYTDIHQVTDPAQADSVAWGQVEGANGFRVMAYDVQSAKPFDHGQNSFYIALRGTDAAEIQTQWDRLTEGAEILTPLAPAVFAPLYGMLTDRFGVTWIIDVTAPAQA</sequence>
<dbReference type="PANTHER" id="PTHR33990">
    <property type="entry name" value="PROTEIN YJDN-RELATED"/>
    <property type="match status" value="1"/>
</dbReference>
<dbReference type="PANTHER" id="PTHR33990:SF1">
    <property type="entry name" value="PROTEIN YJDN"/>
    <property type="match status" value="1"/>
</dbReference>
<organism evidence="2 3">
    <name type="scientific">Winogradskya consettensis</name>
    <dbReference type="NCBI Taxonomy" id="113560"/>
    <lineage>
        <taxon>Bacteria</taxon>
        <taxon>Bacillati</taxon>
        <taxon>Actinomycetota</taxon>
        <taxon>Actinomycetes</taxon>
        <taxon>Micromonosporales</taxon>
        <taxon>Micromonosporaceae</taxon>
        <taxon>Winogradskya</taxon>
    </lineage>
</organism>
<protein>
    <submittedName>
        <fullName evidence="2">VOC family protein</fullName>
    </submittedName>
</protein>
<dbReference type="SUPFAM" id="SSF54593">
    <property type="entry name" value="Glyoxalase/Bleomycin resistance protein/Dihydroxybiphenyl dioxygenase"/>
    <property type="match status" value="1"/>
</dbReference>
<dbReference type="Proteomes" id="UP000680865">
    <property type="component" value="Unassembled WGS sequence"/>
</dbReference>
<proteinExistence type="predicted"/>
<evidence type="ECO:0000313" key="2">
    <source>
        <dbReference type="EMBL" id="GIM85225.1"/>
    </source>
</evidence>
<dbReference type="AlphaFoldDB" id="A0A919VZG2"/>
<dbReference type="RefSeq" id="WP_213003752.1">
    <property type="nucleotide sequence ID" value="NZ_BAAATW010000002.1"/>
</dbReference>
<evidence type="ECO:0000313" key="3">
    <source>
        <dbReference type="Proteomes" id="UP000680865"/>
    </source>
</evidence>
<accession>A0A919VZG2</accession>
<feature type="domain" description="PhnB-like" evidence="1">
    <location>
        <begin position="5"/>
        <end position="132"/>
    </location>
</feature>
<evidence type="ECO:0000259" key="1">
    <source>
        <dbReference type="Pfam" id="PF06983"/>
    </source>
</evidence>
<keyword evidence="3" id="KW-1185">Reference proteome</keyword>
<dbReference type="Pfam" id="PF06983">
    <property type="entry name" value="3-dmu-9_3-mt"/>
    <property type="match status" value="1"/>
</dbReference>
<dbReference type="CDD" id="cd06588">
    <property type="entry name" value="PhnB_like"/>
    <property type="match status" value="1"/>
</dbReference>
<dbReference type="InterPro" id="IPR028973">
    <property type="entry name" value="PhnB-like"/>
</dbReference>
<dbReference type="Gene3D" id="3.10.180.10">
    <property type="entry name" value="2,3-Dihydroxybiphenyl 1,2-Dioxygenase, domain 1"/>
    <property type="match status" value="1"/>
</dbReference>
<name>A0A919VZG2_9ACTN</name>
<gene>
    <name evidence="2" type="ORF">Aco04nite_95170</name>
</gene>
<dbReference type="InterPro" id="IPR029068">
    <property type="entry name" value="Glyas_Bleomycin-R_OHBP_Dase"/>
</dbReference>
<reference evidence="2" key="1">
    <citation type="submission" date="2021-03" db="EMBL/GenBank/DDBJ databases">
        <title>Whole genome shotgun sequence of Actinoplanes consettensis NBRC 14913.</title>
        <authorList>
            <person name="Komaki H."/>
            <person name="Tamura T."/>
        </authorList>
    </citation>
    <scope>NUCLEOTIDE SEQUENCE</scope>
    <source>
        <strain evidence="2">NBRC 14913</strain>
    </source>
</reference>